<dbReference type="HOGENOM" id="CLU_2584556_0_0_9"/>
<accession>D4KBF6</accession>
<keyword evidence="1" id="KW-0175">Coiled coil</keyword>
<dbReference type="Proteomes" id="UP000007059">
    <property type="component" value="Chromosome"/>
</dbReference>
<evidence type="ECO:0000256" key="1">
    <source>
        <dbReference type="SAM" id="Coils"/>
    </source>
</evidence>
<organism evidence="2 3">
    <name type="scientific">Faecalibacterium prausnitzii SL3/3</name>
    <dbReference type="NCBI Taxonomy" id="657322"/>
    <lineage>
        <taxon>Bacteria</taxon>
        <taxon>Bacillati</taxon>
        <taxon>Bacillota</taxon>
        <taxon>Clostridia</taxon>
        <taxon>Eubacteriales</taxon>
        <taxon>Oscillospiraceae</taxon>
        <taxon>Faecalibacterium</taxon>
    </lineage>
</organism>
<reference evidence="2 3" key="2">
    <citation type="submission" date="2010-03" db="EMBL/GenBank/DDBJ databases">
        <authorList>
            <person name="Pajon A."/>
        </authorList>
    </citation>
    <scope>NUCLEOTIDE SEQUENCE [LARGE SCALE GENOMIC DNA]</scope>
    <source>
        <strain evidence="2 3">SL3/3</strain>
    </source>
</reference>
<dbReference type="AlphaFoldDB" id="D4KBF6"/>
<gene>
    <name evidence="2" type="ORF">FPR_19470</name>
</gene>
<dbReference type="RefSeq" id="WP_015537738.1">
    <property type="nucleotide sequence ID" value="NC_021020.1"/>
</dbReference>
<reference evidence="2 3" key="1">
    <citation type="submission" date="2010-03" db="EMBL/GenBank/DDBJ databases">
        <title>The genome sequence of Faecalibacterium prausnitzii SL3/3.</title>
        <authorList>
            <consortium name="metaHIT consortium -- http://www.metahit.eu/"/>
            <person name="Pajon A."/>
            <person name="Turner K."/>
            <person name="Parkhill J."/>
            <person name="Duncan S."/>
            <person name="Flint H."/>
        </authorList>
    </citation>
    <scope>NUCLEOTIDE SEQUENCE [LARGE SCALE GENOMIC DNA]</scope>
    <source>
        <strain evidence="2 3">SL3/3</strain>
    </source>
</reference>
<dbReference type="EMBL" id="FP929046">
    <property type="protein sequence ID" value="CBL02169.1"/>
    <property type="molecule type" value="Genomic_DNA"/>
</dbReference>
<proteinExistence type="predicted"/>
<dbReference type="KEGG" id="fpa:FPR_19470"/>
<sequence length="80" mass="9018">MREEGFSETVAYIEELKNDIKSLRESLKPQKAEIKQTEKEIAKLEAKKVAEVAKKVETEAVLKKLLASGMTADDVLKKLK</sequence>
<evidence type="ECO:0000313" key="2">
    <source>
        <dbReference type="EMBL" id="CBL02169.1"/>
    </source>
</evidence>
<name>D4KBF6_9FIRM</name>
<evidence type="ECO:0000313" key="3">
    <source>
        <dbReference type="Proteomes" id="UP000007059"/>
    </source>
</evidence>
<dbReference type="PATRIC" id="fig|657322.3.peg.1851"/>
<protein>
    <submittedName>
        <fullName evidence="2">Uncharacterized protein</fullName>
    </submittedName>
</protein>
<feature type="coiled-coil region" evidence="1">
    <location>
        <begin position="13"/>
        <end position="54"/>
    </location>
</feature>